<evidence type="ECO:0000313" key="1">
    <source>
        <dbReference type="EMBL" id="ASD27338.1"/>
    </source>
</evidence>
<evidence type="ECO:0000313" key="2">
    <source>
        <dbReference type="Proteomes" id="UP000197024"/>
    </source>
</evidence>
<gene>
    <name evidence="1" type="ORF">CD943_10850</name>
</gene>
<reference evidence="1 2" key="1">
    <citation type="submission" date="2017-06" db="EMBL/GenBank/DDBJ databases">
        <title>Biodegradation of gentamicin by bacterial consortia AMQD4 in synthetic medium and raw gentamicin sewage.</title>
        <authorList>
            <person name="Chang H."/>
            <person name="Feng Y."/>
            <person name="Li Z."/>
            <person name="Xue J."/>
            <person name="Cheng D."/>
        </authorList>
    </citation>
    <scope>NUCLEOTIDE SEQUENCE [LARGE SCALE GENOMIC DNA]</scope>
    <source>
        <strain evidence="1 2">BZC3</strain>
    </source>
</reference>
<dbReference type="STRING" id="293.GCA_000988015_01028"/>
<dbReference type="PROSITE" id="PS51257">
    <property type="entry name" value="PROKAR_LIPOPROTEIN"/>
    <property type="match status" value="1"/>
</dbReference>
<accession>A0A1Z3LYS4</accession>
<dbReference type="EMBL" id="CP021995">
    <property type="protein sequence ID" value="ASD27338.1"/>
    <property type="molecule type" value="Genomic_DNA"/>
</dbReference>
<proteinExistence type="predicted"/>
<dbReference type="AlphaFoldDB" id="A0A1Z3LYS4"/>
<organism evidence="1 2">
    <name type="scientific">Brevundimonas diminuta</name>
    <name type="common">Pseudomonas diminuta</name>
    <dbReference type="NCBI Taxonomy" id="293"/>
    <lineage>
        <taxon>Bacteria</taxon>
        <taxon>Pseudomonadati</taxon>
        <taxon>Pseudomonadota</taxon>
        <taxon>Alphaproteobacteria</taxon>
        <taxon>Caulobacterales</taxon>
        <taxon>Caulobacteraceae</taxon>
        <taxon>Brevundimonas</taxon>
    </lineage>
</organism>
<dbReference type="RefSeq" id="WP_088411029.1">
    <property type="nucleotide sequence ID" value="NZ_CP021995.1"/>
</dbReference>
<evidence type="ECO:0008006" key="3">
    <source>
        <dbReference type="Google" id="ProtNLM"/>
    </source>
</evidence>
<sequence length="166" mass="16421">MKRSVATVVLALSVGLAACDDRSQAAPEVESPSVPAAEPAREAALAAASPVAATPAAPATAIKGAPAFAALYPGAQTDAAPVTASGPDGPGGIVTFTTDATPDAVIDFYRQRAEKAGLSPIMAMNQGEARAYGASARTEKGASLQVVAAPDEDGLTSVQLSWSDGA</sequence>
<protein>
    <recommendedName>
        <fullName evidence="3">Lipoprotein</fullName>
    </recommendedName>
</protein>
<reference evidence="1 2" key="2">
    <citation type="submission" date="2017-06" db="EMBL/GenBank/DDBJ databases">
        <authorList>
            <person name="Kim H.J."/>
            <person name="Triplett B.A."/>
        </authorList>
    </citation>
    <scope>NUCLEOTIDE SEQUENCE [LARGE SCALE GENOMIC DNA]</scope>
    <source>
        <strain evidence="1 2">BZC3</strain>
    </source>
</reference>
<name>A0A1Z3LYS4_BREDI</name>
<dbReference type="Proteomes" id="UP000197024">
    <property type="component" value="Chromosome"/>
</dbReference>